<dbReference type="Proteomes" id="UP000254076">
    <property type="component" value="Unassembled WGS sequence"/>
</dbReference>
<dbReference type="EMBL" id="UHEW01000005">
    <property type="protein sequence ID" value="SUN28652.1"/>
    <property type="molecule type" value="Genomic_DNA"/>
</dbReference>
<name>A0A0H1UX75_STRAG</name>
<comment type="caution">
    <text evidence="3">The sequence shown here is derived from an EMBL/GenBank/DDBJ whole genome shotgun (WGS) entry which is preliminary data.</text>
</comment>
<feature type="transmembrane region" description="Helical" evidence="1">
    <location>
        <begin position="12"/>
        <end position="32"/>
    </location>
</feature>
<sequence length="180" mass="19725">MSKKTTQMVSYTSILVAFAIMIPIIMPAKIIIGPASFTLASHVPLFLSIFISVPVAILVALGTGLGFLLAGFPIVIVLRALSHIGFALIAAFLIKSKPSLLMSKWQTLLFAVAINIIHGLLEFITVYIITMTSNSSSTYLWSLFSLIGLGSLLHGLVDFYIALFIWKWMAQKLGKILRIR</sequence>
<evidence type="ECO:0000313" key="5">
    <source>
        <dbReference type="EMBL" id="SUN28652.1"/>
    </source>
</evidence>
<keyword evidence="1" id="KW-0472">Membrane</keyword>
<evidence type="ECO:0000313" key="8">
    <source>
        <dbReference type="Proteomes" id="UP000254076"/>
    </source>
</evidence>
<evidence type="ECO:0000256" key="1">
    <source>
        <dbReference type="SAM" id="Phobius"/>
    </source>
</evidence>
<evidence type="ECO:0000313" key="7">
    <source>
        <dbReference type="Proteomes" id="UP000250200"/>
    </source>
</evidence>
<dbReference type="Proteomes" id="UP000250200">
    <property type="component" value="Unassembled WGS sequence"/>
</dbReference>
<organism evidence="3 7">
    <name type="scientific">Streptococcus agalactiae</name>
    <dbReference type="NCBI Taxonomy" id="1311"/>
    <lineage>
        <taxon>Bacteria</taxon>
        <taxon>Bacillati</taxon>
        <taxon>Bacillota</taxon>
        <taxon>Bacilli</taxon>
        <taxon>Lactobacillales</taxon>
        <taxon>Streptococcaceae</taxon>
        <taxon>Streptococcus</taxon>
    </lineage>
</organism>
<evidence type="ECO:0000313" key="2">
    <source>
        <dbReference type="EMBL" id="KLL37743.1"/>
    </source>
</evidence>
<reference evidence="7 8" key="2">
    <citation type="submission" date="2018-06" db="EMBL/GenBank/DDBJ databases">
        <authorList>
            <consortium name="Pathogen Informatics"/>
            <person name="Doyle S."/>
        </authorList>
    </citation>
    <scope>NUCLEOTIDE SEQUENCE [LARGE SCALE GENOMIC DNA]</scope>
    <source>
        <strain evidence="3 7">NCTC8181</strain>
        <strain evidence="4 8">NCTC8185</strain>
        <strain evidence="5 9">NCTC9828</strain>
    </source>
</reference>
<gene>
    <name evidence="3" type="primary">niaX</name>
    <name evidence="3" type="ORF">NCTC8181_01727</name>
    <name evidence="4" type="ORF">NCTC8185_01574</name>
    <name evidence="5" type="ORF">NCTC9828_00927</name>
    <name evidence="2" type="ORF">WA04_07310</name>
</gene>
<evidence type="ECO:0000313" key="3">
    <source>
        <dbReference type="EMBL" id="SQA18677.1"/>
    </source>
</evidence>
<accession>A0A0H1UX75</accession>
<keyword evidence="1" id="KW-0812">Transmembrane</keyword>
<feature type="transmembrane region" description="Helical" evidence="1">
    <location>
        <begin position="76"/>
        <end position="95"/>
    </location>
</feature>
<dbReference type="AlphaFoldDB" id="A0A0H1UX75"/>
<keyword evidence="1" id="KW-1133">Transmembrane helix</keyword>
<feature type="transmembrane region" description="Helical" evidence="1">
    <location>
        <begin position="44"/>
        <end position="70"/>
    </location>
</feature>
<dbReference type="EMBL" id="UAVB01000001">
    <property type="protein sequence ID" value="SQA18677.1"/>
    <property type="molecule type" value="Genomic_DNA"/>
</dbReference>
<evidence type="ECO:0000313" key="4">
    <source>
        <dbReference type="EMBL" id="SUN14293.1"/>
    </source>
</evidence>
<dbReference type="Proteomes" id="UP000255140">
    <property type="component" value="Unassembled WGS sequence"/>
</dbReference>
<dbReference type="RefSeq" id="WP_000039537.1">
    <property type="nucleotide sequence ID" value="NZ_CAACXY010000016.1"/>
</dbReference>
<feature type="transmembrane region" description="Helical" evidence="1">
    <location>
        <begin position="107"/>
        <end position="129"/>
    </location>
</feature>
<evidence type="ECO:0000313" key="9">
    <source>
        <dbReference type="Proteomes" id="UP000255140"/>
    </source>
</evidence>
<protein>
    <submittedName>
        <fullName evidence="2">Membrane protein</fullName>
    </submittedName>
    <submittedName>
        <fullName evidence="3">Substrate-specific component NiaX of predicted niacin ECF transporter</fullName>
    </submittedName>
</protein>
<feature type="transmembrane region" description="Helical" evidence="1">
    <location>
        <begin position="141"/>
        <end position="166"/>
    </location>
</feature>
<proteinExistence type="predicted"/>
<dbReference type="EMBL" id="LBKL01000075">
    <property type="protein sequence ID" value="KLL37743.1"/>
    <property type="molecule type" value="Genomic_DNA"/>
</dbReference>
<dbReference type="Proteomes" id="UP000035346">
    <property type="component" value="Unassembled WGS sequence"/>
</dbReference>
<reference evidence="2 6" key="1">
    <citation type="journal article" date="2015" name="PLoS ONE">
        <title>Genomic analysis reveals the molecular basis for capsule loss in the group B streptococcus population.</title>
        <authorList>
            <consortium name="DEVANI Consortium"/>
            <person name="Rosini R."/>
            <person name="Campisi E."/>
            <person name="De Chiara M."/>
            <person name="Tettelin H."/>
            <person name="Rinaudo D."/>
            <person name="Toniolo C."/>
            <person name="Metruccio M."/>
            <person name="Guidotti S."/>
            <person name="Sorensen U.B."/>
            <person name="Kilian M."/>
            <person name="Ramirez M."/>
            <person name="Janulczyk R."/>
            <person name="Donati C."/>
            <person name="Grandi G."/>
            <person name="Margarit I."/>
        </authorList>
    </citation>
    <scope>NUCLEOTIDE SEQUENCE [LARGE SCALE GENOMIC DNA]</scope>
    <source>
        <strain evidence="2 6">DK-B-USS-215</strain>
    </source>
</reference>
<dbReference type="EMBL" id="UHEQ01000004">
    <property type="protein sequence ID" value="SUN14293.1"/>
    <property type="molecule type" value="Genomic_DNA"/>
</dbReference>
<evidence type="ECO:0000313" key="6">
    <source>
        <dbReference type="Proteomes" id="UP000035346"/>
    </source>
</evidence>